<keyword evidence="3" id="KW-1185">Reference proteome</keyword>
<name>A0A5B9PH32_9BACT</name>
<proteinExistence type="predicted"/>
<sequence length="166" mass="19272">MVRPAKLIAESYRQKDWFALSLLFVALVISCWIVSILFSQTTREQAMRRFQLASPSFPAWAAMAPVPSMYNFENSVQFTNEMVGDAPIDSDHESWFACPVNHFPARCVTFGEFSPHWFAEQKHGTFEMSTKFRESELIGRWEIKEQPDGTLLVQRYSENWVQHDAQ</sequence>
<keyword evidence="1" id="KW-0812">Transmembrane</keyword>
<evidence type="ECO:0000313" key="2">
    <source>
        <dbReference type="EMBL" id="QEG23926.1"/>
    </source>
</evidence>
<dbReference type="KEGG" id="mff:MFFC18_38310"/>
<dbReference type="EMBL" id="CP042912">
    <property type="protein sequence ID" value="QEG23926.1"/>
    <property type="molecule type" value="Genomic_DNA"/>
</dbReference>
<accession>A0A5B9PH32</accession>
<dbReference type="PROSITE" id="PS51257">
    <property type="entry name" value="PROKAR_LIPOPROTEIN"/>
    <property type="match status" value="1"/>
</dbReference>
<protein>
    <submittedName>
        <fullName evidence="2">Uncharacterized protein</fullName>
    </submittedName>
</protein>
<keyword evidence="1" id="KW-0472">Membrane</keyword>
<dbReference type="AlphaFoldDB" id="A0A5B9PH32"/>
<gene>
    <name evidence="2" type="ORF">MFFC18_38310</name>
</gene>
<evidence type="ECO:0000313" key="3">
    <source>
        <dbReference type="Proteomes" id="UP000322214"/>
    </source>
</evidence>
<reference evidence="2 3" key="1">
    <citation type="submission" date="2019-08" db="EMBL/GenBank/DDBJ databases">
        <title>Deep-cultivation of Planctomycetes and their phenomic and genomic characterization uncovers novel biology.</title>
        <authorList>
            <person name="Wiegand S."/>
            <person name="Jogler M."/>
            <person name="Boedeker C."/>
            <person name="Pinto D."/>
            <person name="Vollmers J."/>
            <person name="Rivas-Marin E."/>
            <person name="Kohn T."/>
            <person name="Peeters S.H."/>
            <person name="Heuer A."/>
            <person name="Rast P."/>
            <person name="Oberbeckmann S."/>
            <person name="Bunk B."/>
            <person name="Jeske O."/>
            <person name="Meyerdierks A."/>
            <person name="Storesund J.E."/>
            <person name="Kallscheuer N."/>
            <person name="Luecker S."/>
            <person name="Lage O.M."/>
            <person name="Pohl T."/>
            <person name="Merkel B.J."/>
            <person name="Hornburger P."/>
            <person name="Mueller R.-W."/>
            <person name="Bruemmer F."/>
            <person name="Labrenz M."/>
            <person name="Spormann A.M."/>
            <person name="Op den Camp H."/>
            <person name="Overmann J."/>
            <person name="Amann R."/>
            <person name="Jetten M.S.M."/>
            <person name="Mascher T."/>
            <person name="Medema M.H."/>
            <person name="Devos D.P."/>
            <person name="Kaster A.-K."/>
            <person name="Ovreas L."/>
            <person name="Rohde M."/>
            <person name="Galperin M.Y."/>
            <person name="Jogler C."/>
        </authorList>
    </citation>
    <scope>NUCLEOTIDE SEQUENCE [LARGE SCALE GENOMIC DNA]</scope>
    <source>
        <strain evidence="2 3">FC18</strain>
    </source>
</reference>
<dbReference type="STRING" id="980251.GCA_001642875_04270"/>
<evidence type="ECO:0000256" key="1">
    <source>
        <dbReference type="SAM" id="Phobius"/>
    </source>
</evidence>
<organism evidence="2 3">
    <name type="scientific">Mariniblastus fucicola</name>
    <dbReference type="NCBI Taxonomy" id="980251"/>
    <lineage>
        <taxon>Bacteria</taxon>
        <taxon>Pseudomonadati</taxon>
        <taxon>Planctomycetota</taxon>
        <taxon>Planctomycetia</taxon>
        <taxon>Pirellulales</taxon>
        <taxon>Pirellulaceae</taxon>
        <taxon>Mariniblastus</taxon>
    </lineage>
</organism>
<keyword evidence="1" id="KW-1133">Transmembrane helix</keyword>
<dbReference type="Proteomes" id="UP000322214">
    <property type="component" value="Chromosome"/>
</dbReference>
<feature type="transmembrane region" description="Helical" evidence="1">
    <location>
        <begin position="17"/>
        <end position="39"/>
    </location>
</feature>